<dbReference type="GO" id="GO:0050357">
    <property type="term" value="F:tropinesterase activity"/>
    <property type="evidence" value="ECO:0007669"/>
    <property type="project" value="UniProtKB-EC"/>
</dbReference>
<name>A0A143PKR1_LUTPR</name>
<keyword evidence="4" id="KW-1185">Reference proteome</keyword>
<dbReference type="GO" id="GO:0016020">
    <property type="term" value="C:membrane"/>
    <property type="evidence" value="ECO:0007669"/>
    <property type="project" value="TreeGrafter"/>
</dbReference>
<evidence type="ECO:0000259" key="2">
    <source>
        <dbReference type="Pfam" id="PF12697"/>
    </source>
</evidence>
<organism evidence="3 4">
    <name type="scientific">Luteitalea pratensis</name>
    <dbReference type="NCBI Taxonomy" id="1855912"/>
    <lineage>
        <taxon>Bacteria</taxon>
        <taxon>Pseudomonadati</taxon>
        <taxon>Acidobacteriota</taxon>
        <taxon>Vicinamibacteria</taxon>
        <taxon>Vicinamibacterales</taxon>
        <taxon>Vicinamibacteraceae</taxon>
        <taxon>Luteitalea</taxon>
    </lineage>
</organism>
<dbReference type="SUPFAM" id="SSF53474">
    <property type="entry name" value="alpha/beta-Hydrolases"/>
    <property type="match status" value="1"/>
</dbReference>
<proteinExistence type="predicted"/>
<dbReference type="Gene3D" id="3.40.50.1820">
    <property type="entry name" value="alpha/beta hydrolase"/>
    <property type="match status" value="1"/>
</dbReference>
<dbReference type="PANTHER" id="PTHR43798">
    <property type="entry name" value="MONOACYLGLYCEROL LIPASE"/>
    <property type="match status" value="1"/>
</dbReference>
<dbReference type="PANTHER" id="PTHR43798:SF31">
    <property type="entry name" value="AB HYDROLASE SUPERFAMILY PROTEIN YCLE"/>
    <property type="match status" value="1"/>
</dbReference>
<dbReference type="InterPro" id="IPR050266">
    <property type="entry name" value="AB_hydrolase_sf"/>
</dbReference>
<dbReference type="EMBL" id="CP015136">
    <property type="protein sequence ID" value="AMY08364.1"/>
    <property type="molecule type" value="Genomic_DNA"/>
</dbReference>
<dbReference type="KEGG" id="abac:LuPra_01561"/>
<dbReference type="EC" id="3.1.1.10" evidence="3"/>
<accession>A0A143PKR1</accession>
<reference evidence="4" key="2">
    <citation type="submission" date="2016-04" db="EMBL/GenBank/DDBJ databases">
        <title>First Complete Genome Sequence of a Subdivision 6 Acidobacterium.</title>
        <authorList>
            <person name="Huang S."/>
            <person name="Vieira S."/>
            <person name="Bunk B."/>
            <person name="Riedel T."/>
            <person name="Sproeer C."/>
            <person name="Overmann J."/>
        </authorList>
    </citation>
    <scope>NUCLEOTIDE SEQUENCE [LARGE SCALE GENOMIC DNA]</scope>
    <source>
        <strain evidence="4">DSM 100886 HEG_-6_39</strain>
    </source>
</reference>
<dbReference type="Pfam" id="PF12697">
    <property type="entry name" value="Abhydrolase_6"/>
    <property type="match status" value="1"/>
</dbReference>
<gene>
    <name evidence="3" type="ORF">LuPra_01561</name>
</gene>
<dbReference type="AlphaFoldDB" id="A0A143PKR1"/>
<evidence type="ECO:0000313" key="3">
    <source>
        <dbReference type="EMBL" id="AMY08364.1"/>
    </source>
</evidence>
<dbReference type="InterPro" id="IPR000073">
    <property type="entry name" value="AB_hydrolase_1"/>
</dbReference>
<dbReference type="InterPro" id="IPR029058">
    <property type="entry name" value="AB_hydrolase_fold"/>
</dbReference>
<keyword evidence="1 3" id="KW-0378">Hydrolase</keyword>
<dbReference type="Proteomes" id="UP000076079">
    <property type="component" value="Chromosome"/>
</dbReference>
<reference evidence="3 4" key="1">
    <citation type="journal article" date="2016" name="Genome Announc.">
        <title>First Complete Genome Sequence of a Subdivision 6 Acidobacterium Strain.</title>
        <authorList>
            <person name="Huang S."/>
            <person name="Vieira S."/>
            <person name="Bunk B."/>
            <person name="Riedel T."/>
            <person name="Sproer C."/>
            <person name="Overmann J."/>
        </authorList>
    </citation>
    <scope>NUCLEOTIDE SEQUENCE [LARGE SCALE GENOMIC DNA]</scope>
    <source>
        <strain evidence="4">DSM 100886 HEG_-6_39</strain>
    </source>
</reference>
<dbReference type="STRING" id="1855912.LuPra_01561"/>
<evidence type="ECO:0000256" key="1">
    <source>
        <dbReference type="ARBA" id="ARBA00022801"/>
    </source>
</evidence>
<feature type="domain" description="AB hydrolase-1" evidence="2">
    <location>
        <begin position="22"/>
        <end position="331"/>
    </location>
</feature>
<protein>
    <submittedName>
        <fullName evidence="3">Tropinesterase</fullName>
        <ecNumber evidence="3">3.1.1.10</ecNumber>
    </submittedName>
</protein>
<evidence type="ECO:0000313" key="4">
    <source>
        <dbReference type="Proteomes" id="UP000076079"/>
    </source>
</evidence>
<sequence length="341" mass="37204">MVTVDTGVQLEVLDWGGRGRPVLLLAGSGNTAHVFDDFAPRLTGLGRVLAVTRRGFGASSTPAAGYDVERLGEDVYQVLVSLDLPRAVLIGHSIAGQELSWLAVRHADRVGGLVYIDAGYRYALYRPGILENVQDLRTRLEALEAEIAKPPRPPAELSAAIQAVMGDALEEVQRDLEDLRTTPPFPGAPPAPAAADLRSVQAYQAWTRKTMGFAIPEAELRWQRDVRDDGGVGAQRAPSAAARAMGSAGAQRFTSIDVPALAIFASPHGLGPWAEQPGVDRTRVDDFLRFDTRMTERQARWFERRVPSARVVRIPKASHYAFLSHAEDVVREIGAFLRMLP</sequence>